<evidence type="ECO:0000313" key="2">
    <source>
        <dbReference type="Proteomes" id="UP001209730"/>
    </source>
</evidence>
<dbReference type="EMBL" id="JAPHQB010000015">
    <property type="protein sequence ID" value="MCX2802269.1"/>
    <property type="molecule type" value="Genomic_DNA"/>
</dbReference>
<dbReference type="AlphaFoldDB" id="A0AB35HXT4"/>
<protein>
    <submittedName>
        <fullName evidence="1">Uncharacterized protein</fullName>
    </submittedName>
</protein>
<name>A0AB35HXT4_MICTH</name>
<reference evidence="1" key="1">
    <citation type="submission" date="2022-11" db="EMBL/GenBank/DDBJ databases">
        <title>Chitin-degrading and fungicidal potential of chitinolytic bacterial strains from marine environment of the Pacific Ocean regions.</title>
        <authorList>
            <person name="Pentekhina I."/>
            <person name="Nedashkovskaya O."/>
            <person name="Seitkalieva A."/>
            <person name="Podvolotskaya A."/>
            <person name="Tekutyeva L."/>
            <person name="Balabanova L."/>
        </authorList>
    </citation>
    <scope>NUCLEOTIDE SEQUENCE</scope>
    <source>
        <strain evidence="1">KMM 6838</strain>
    </source>
</reference>
<evidence type="ECO:0000313" key="1">
    <source>
        <dbReference type="EMBL" id="MCX2802269.1"/>
    </source>
</evidence>
<dbReference type="Proteomes" id="UP001209730">
    <property type="component" value="Unassembled WGS sequence"/>
</dbReference>
<sequence length="120" mass="13793">MNTNASATTTATAIRARLERALLGSLREFENDREWYQEDDTTWTTVPAVVRVLRRTLGLSRHGLAPESVFRLAVRVAERLDELYWDSRESTPAIVREVLSERVRSIRRLIRRARKGTLAA</sequence>
<dbReference type="RefSeq" id="WP_266066251.1">
    <property type="nucleotide sequence ID" value="NZ_JAPHQB010000015.1"/>
</dbReference>
<comment type="caution">
    <text evidence="1">The sequence shown here is derived from an EMBL/GenBank/DDBJ whole genome shotgun (WGS) entry which is preliminary data.</text>
</comment>
<gene>
    <name evidence="1" type="ORF">OQJ68_10775</name>
</gene>
<organism evidence="1 2">
    <name type="scientific">Microbulbifer thermotolerans</name>
    <dbReference type="NCBI Taxonomy" id="252514"/>
    <lineage>
        <taxon>Bacteria</taxon>
        <taxon>Pseudomonadati</taxon>
        <taxon>Pseudomonadota</taxon>
        <taxon>Gammaproteobacteria</taxon>
        <taxon>Cellvibrionales</taxon>
        <taxon>Microbulbiferaceae</taxon>
        <taxon>Microbulbifer</taxon>
    </lineage>
</organism>
<proteinExistence type="predicted"/>
<accession>A0AB35HXT4</accession>